<dbReference type="EMBL" id="JAPNTZ010000019">
    <property type="protein sequence ID" value="MCY1144341.1"/>
    <property type="molecule type" value="Genomic_DNA"/>
</dbReference>
<dbReference type="RefSeq" id="WP_267568917.1">
    <property type="nucleotide sequence ID" value="NZ_JAPNTZ010000019.1"/>
</dbReference>
<dbReference type="PANTHER" id="PTHR12277:SF79">
    <property type="entry name" value="XAA-PRO DIPEPTIDYL-PEPTIDASE-RELATED"/>
    <property type="match status" value="1"/>
</dbReference>
<evidence type="ECO:0000313" key="3">
    <source>
        <dbReference type="EMBL" id="MCY1144341.1"/>
    </source>
</evidence>
<dbReference type="GO" id="GO:0016787">
    <property type="term" value="F:hydrolase activity"/>
    <property type="evidence" value="ECO:0007669"/>
    <property type="project" value="UniProtKB-KW"/>
</dbReference>
<name>A0ABT4BCU9_9ACTN</name>
<evidence type="ECO:0000256" key="1">
    <source>
        <dbReference type="SAM" id="Phobius"/>
    </source>
</evidence>
<gene>
    <name evidence="3" type="ORF">OWR29_40640</name>
</gene>
<feature type="domain" description="Serine aminopeptidase S33" evidence="2">
    <location>
        <begin position="70"/>
        <end position="174"/>
    </location>
</feature>
<organism evidence="3 4">
    <name type="scientific">Paractinoplanes pyxinae</name>
    <dbReference type="NCBI Taxonomy" id="2997416"/>
    <lineage>
        <taxon>Bacteria</taxon>
        <taxon>Bacillati</taxon>
        <taxon>Actinomycetota</taxon>
        <taxon>Actinomycetes</taxon>
        <taxon>Micromonosporales</taxon>
        <taxon>Micromonosporaceae</taxon>
        <taxon>Paractinoplanes</taxon>
    </lineage>
</organism>
<sequence length="261" mass="28010">MVRLRVALIVLLVLALILAAVWLLQRRLIYFPDRATPPLAPGAEPVTLHTSDDLQLGAWLFRPLSGTPNRRTAVLVAPGNAGNRLGRTPLAAALAAEGFTVLLLDYRGYGGNPGSPSEEGLARDADAARAFLADRFGPHLIYFGESLGAAVVTGLATRHPPQALVLRSPFTDLASAGREHYPYLPVRIMLRDNFPVVRPIRTITVPTLIIYGTADTIVPPEQSRTVADNAAGPVRVLPVEGAGHNDDYSALVADLTRQIPQ</sequence>
<dbReference type="SUPFAM" id="SSF53474">
    <property type="entry name" value="alpha/beta-Hydrolases"/>
    <property type="match status" value="1"/>
</dbReference>
<dbReference type="Proteomes" id="UP001151002">
    <property type="component" value="Unassembled WGS sequence"/>
</dbReference>
<keyword evidence="1" id="KW-0812">Transmembrane</keyword>
<dbReference type="PANTHER" id="PTHR12277">
    <property type="entry name" value="ALPHA/BETA HYDROLASE DOMAIN-CONTAINING PROTEIN"/>
    <property type="match status" value="1"/>
</dbReference>
<feature type="transmembrane region" description="Helical" evidence="1">
    <location>
        <begin position="6"/>
        <end position="24"/>
    </location>
</feature>
<evidence type="ECO:0000313" key="4">
    <source>
        <dbReference type="Proteomes" id="UP001151002"/>
    </source>
</evidence>
<keyword evidence="1" id="KW-1133">Transmembrane helix</keyword>
<dbReference type="Pfam" id="PF12146">
    <property type="entry name" value="Hydrolase_4"/>
    <property type="match status" value="1"/>
</dbReference>
<dbReference type="InterPro" id="IPR022742">
    <property type="entry name" value="Hydrolase_4"/>
</dbReference>
<keyword evidence="3" id="KW-0378">Hydrolase</keyword>
<keyword evidence="1" id="KW-0472">Membrane</keyword>
<accession>A0ABT4BCU9</accession>
<keyword evidence="4" id="KW-1185">Reference proteome</keyword>
<evidence type="ECO:0000259" key="2">
    <source>
        <dbReference type="Pfam" id="PF12146"/>
    </source>
</evidence>
<dbReference type="Gene3D" id="3.40.50.1820">
    <property type="entry name" value="alpha/beta hydrolase"/>
    <property type="match status" value="1"/>
</dbReference>
<protein>
    <submittedName>
        <fullName evidence="3">Alpha/beta hydrolase</fullName>
    </submittedName>
</protein>
<dbReference type="InterPro" id="IPR029058">
    <property type="entry name" value="AB_hydrolase_fold"/>
</dbReference>
<reference evidence="3" key="1">
    <citation type="submission" date="2022-11" db="EMBL/GenBank/DDBJ databases">
        <authorList>
            <person name="Somphong A."/>
            <person name="Phongsopitanun W."/>
        </authorList>
    </citation>
    <scope>NUCLEOTIDE SEQUENCE</scope>
    <source>
        <strain evidence="3">Pm04-4</strain>
    </source>
</reference>
<comment type="caution">
    <text evidence="3">The sequence shown here is derived from an EMBL/GenBank/DDBJ whole genome shotgun (WGS) entry which is preliminary data.</text>
</comment>
<proteinExistence type="predicted"/>